<evidence type="ECO:0000313" key="2">
    <source>
        <dbReference type="EMBL" id="SKL39021.1"/>
    </source>
</evidence>
<organism evidence="2 3">
    <name type="scientific">Mycobacteroides abscessus subsp. massiliense</name>
    <dbReference type="NCBI Taxonomy" id="1962118"/>
    <lineage>
        <taxon>Bacteria</taxon>
        <taxon>Bacillati</taxon>
        <taxon>Actinomycetota</taxon>
        <taxon>Actinomycetes</taxon>
        <taxon>Mycobacteriales</taxon>
        <taxon>Mycobacteriaceae</taxon>
        <taxon>Mycobacteroides</taxon>
        <taxon>Mycobacteroides abscessus</taxon>
    </lineage>
</organism>
<reference evidence="2 3" key="1">
    <citation type="submission" date="2016-11" db="EMBL/GenBank/DDBJ databases">
        <authorList>
            <consortium name="Pathogen Informatics"/>
        </authorList>
    </citation>
    <scope>NUCLEOTIDE SEQUENCE [LARGE SCALE GENOMIC DNA]</scope>
    <source>
        <strain evidence="2 3">911</strain>
    </source>
</reference>
<evidence type="ECO:0000313" key="3">
    <source>
        <dbReference type="Proteomes" id="UP000190074"/>
    </source>
</evidence>
<gene>
    <name evidence="2" type="ORF">SAMEA2259716_00360</name>
</gene>
<feature type="region of interest" description="Disordered" evidence="1">
    <location>
        <begin position="1"/>
        <end position="27"/>
    </location>
</feature>
<sequence length="70" mass="7482">MSGWGGDAAAALGSEATKWQGQSRHMEDESTHYRVAFDHIGSAFANTGPTYVAGPRRGLGTHSMQKMVCL</sequence>
<dbReference type="EMBL" id="FVGW01000001">
    <property type="protein sequence ID" value="SKL39021.1"/>
    <property type="molecule type" value="Genomic_DNA"/>
</dbReference>
<dbReference type="RefSeq" id="WP_005070020.1">
    <property type="nucleotide sequence ID" value="NZ_CP021122.1"/>
</dbReference>
<accession>A0A1U1A2L8</accession>
<proteinExistence type="predicted"/>
<evidence type="ECO:0000256" key="1">
    <source>
        <dbReference type="SAM" id="MobiDB-lite"/>
    </source>
</evidence>
<dbReference type="Proteomes" id="UP000190074">
    <property type="component" value="Unassembled WGS sequence"/>
</dbReference>
<protein>
    <submittedName>
        <fullName evidence="2">Uncharacterized protein</fullName>
    </submittedName>
</protein>
<dbReference type="AlphaFoldDB" id="A0A1U1A2L8"/>
<name>A0A1U1A2L8_9MYCO</name>